<name>A0A6I4SN16_9SPHN</name>
<evidence type="ECO:0000313" key="1">
    <source>
        <dbReference type="EMBL" id="MXO56217.1"/>
    </source>
</evidence>
<dbReference type="AlphaFoldDB" id="A0A6I4SN16"/>
<reference evidence="1 2" key="1">
    <citation type="submission" date="2019-12" db="EMBL/GenBank/DDBJ databases">
        <title>Genomic-based taxomic classification of the family Erythrobacteraceae.</title>
        <authorList>
            <person name="Xu L."/>
        </authorList>
    </citation>
    <scope>NUCLEOTIDE SEQUENCE [LARGE SCALE GENOMIC DNA]</scope>
    <source>
        <strain evidence="1 2">JCM 17802</strain>
    </source>
</reference>
<accession>A0A6I4SN16</accession>
<dbReference type="OrthoDB" id="5917942at2"/>
<comment type="caution">
    <text evidence="1">The sequence shown here is derived from an EMBL/GenBank/DDBJ whole genome shotgun (WGS) entry which is preliminary data.</text>
</comment>
<protein>
    <recommendedName>
        <fullName evidence="3">PD(D/E)XK endonuclease domain-containing protein</fullName>
    </recommendedName>
</protein>
<gene>
    <name evidence="1" type="ORF">GRI36_04915</name>
</gene>
<proteinExistence type="predicted"/>
<evidence type="ECO:0000313" key="2">
    <source>
        <dbReference type="Proteomes" id="UP000468943"/>
    </source>
</evidence>
<dbReference type="EMBL" id="WTYS01000001">
    <property type="protein sequence ID" value="MXO56217.1"/>
    <property type="molecule type" value="Genomic_DNA"/>
</dbReference>
<dbReference type="RefSeq" id="WP_160597439.1">
    <property type="nucleotide sequence ID" value="NZ_WTYS01000001.1"/>
</dbReference>
<sequence length="168" mass="18701">MRSSTREKILEHRFLAEVASELWRRQAFDFSIARGEVDDGGYDVIIEVGKVVRHIQLKAKHVKGRTTRYGIQIALTERTSGCVIVMVHDPKTLLIDRFHFLGGGPGKPLGELGDQPVKHTKGDADGVKAVRPGLRSVPLSKFTLVDDVSQLVEHLFGDETNRVALEHI</sequence>
<evidence type="ECO:0008006" key="3">
    <source>
        <dbReference type="Google" id="ProtNLM"/>
    </source>
</evidence>
<dbReference type="Proteomes" id="UP000468943">
    <property type="component" value="Unassembled WGS sequence"/>
</dbReference>
<keyword evidence="2" id="KW-1185">Reference proteome</keyword>
<organism evidence="1 2">
    <name type="scientific">Pontixanthobacter gangjinensis</name>
    <dbReference type="NCBI Taxonomy" id="1028742"/>
    <lineage>
        <taxon>Bacteria</taxon>
        <taxon>Pseudomonadati</taxon>
        <taxon>Pseudomonadota</taxon>
        <taxon>Alphaproteobacteria</taxon>
        <taxon>Sphingomonadales</taxon>
        <taxon>Erythrobacteraceae</taxon>
        <taxon>Pontixanthobacter</taxon>
    </lineage>
</organism>